<evidence type="ECO:0000313" key="1">
    <source>
        <dbReference type="EMBL" id="MBL0420231.1"/>
    </source>
</evidence>
<comment type="caution">
    <text evidence="1">The sequence shown here is derived from an EMBL/GenBank/DDBJ whole genome shotgun (WGS) entry which is preliminary data.</text>
</comment>
<dbReference type="EMBL" id="JAEQNA010000001">
    <property type="protein sequence ID" value="MBL0420231.1"/>
    <property type="molecule type" value="Genomic_DNA"/>
</dbReference>
<name>A0A937D6U3_9BURK</name>
<evidence type="ECO:0000313" key="2">
    <source>
        <dbReference type="Proteomes" id="UP000613011"/>
    </source>
</evidence>
<accession>A0A937D6U3</accession>
<dbReference type="RefSeq" id="WP_201683216.1">
    <property type="nucleotide sequence ID" value="NZ_JAEQNA010000001.1"/>
</dbReference>
<dbReference type="AlphaFoldDB" id="A0A937D6U3"/>
<keyword evidence="2" id="KW-1185">Reference proteome</keyword>
<protein>
    <submittedName>
        <fullName evidence="1">Uncharacterized protein</fullName>
    </submittedName>
</protein>
<dbReference type="Proteomes" id="UP000613011">
    <property type="component" value="Unassembled WGS sequence"/>
</dbReference>
<sequence length="108" mass="11029">MTTIRTSNLLALADLRTGKVDRNAMVVLGAIVGASERLARAGIGLEALAPIAAGKRALAAIAAAGGLAENDAAISAVLEVHAWYESQLDAATPADVARALAPYVRLPR</sequence>
<proteinExistence type="predicted"/>
<reference evidence="1" key="1">
    <citation type="submission" date="2021-01" db="EMBL/GenBank/DDBJ databases">
        <title>Ramlibacter sp. strain AW1 16S ribosomal RNA gene Genome sequencing and assembly.</title>
        <authorList>
            <person name="Kang M."/>
        </authorList>
    </citation>
    <scope>NUCLEOTIDE SEQUENCE</scope>
    <source>
        <strain evidence="1">AW1</strain>
    </source>
</reference>
<gene>
    <name evidence="1" type="ORF">JI739_07735</name>
</gene>
<organism evidence="1 2">
    <name type="scientific">Ramlibacter aurantiacus</name>
    <dbReference type="NCBI Taxonomy" id="2801330"/>
    <lineage>
        <taxon>Bacteria</taxon>
        <taxon>Pseudomonadati</taxon>
        <taxon>Pseudomonadota</taxon>
        <taxon>Betaproteobacteria</taxon>
        <taxon>Burkholderiales</taxon>
        <taxon>Comamonadaceae</taxon>
        <taxon>Ramlibacter</taxon>
    </lineage>
</organism>